<protein>
    <submittedName>
        <fullName evidence="4">Uncharacterized protein</fullName>
    </submittedName>
</protein>
<dbReference type="OrthoDB" id="5508659at2"/>
<dbReference type="SUPFAM" id="SSF48452">
    <property type="entry name" value="TPR-like"/>
    <property type="match status" value="1"/>
</dbReference>
<keyword evidence="3" id="KW-0732">Signal</keyword>
<feature type="compositionally biased region" description="Low complexity" evidence="2">
    <location>
        <begin position="323"/>
        <end position="342"/>
    </location>
</feature>
<evidence type="ECO:0000256" key="1">
    <source>
        <dbReference type="PROSITE-ProRule" id="PRU00339"/>
    </source>
</evidence>
<keyword evidence="5" id="KW-1185">Reference proteome</keyword>
<dbReference type="PROSITE" id="PS51257">
    <property type="entry name" value="PROKAR_LIPOPROTEIN"/>
    <property type="match status" value="1"/>
</dbReference>
<dbReference type="EMBL" id="PVNK01000268">
    <property type="protein sequence ID" value="PRP90827.1"/>
    <property type="molecule type" value="Genomic_DNA"/>
</dbReference>
<gene>
    <name evidence="4" type="ORF">ENSA5_61470</name>
</gene>
<sequence>MPKLQTALSSFSTLAALACLSACTIAGCGKTASQTDTGKAEAGEVEQPPAPPPLTQEQLEELYRASKARFEATTTLPDDSFAELRADLMRVANEAQDVHLRANASLLLGGMHEARADSRAAISFYRQAQELIPDDPAPHIVLALALSQDKKWDQAIAEQWRVVEMIPDDLVGWLLLGEFHVKAGKLDEAAEVYGAYELRRMGLLDGLTLKRDGEYVADEAERVACAEALAPAVDNGTALALMYALDSDPSPKVRERVVAIMGEQRLLGYQKLLETKLASEQDAEVKQSIEWALAEIERDPIETAPGPVPEEIAERVKAEAKAQADAVAAGEGAAEGAESTETGGDDEQDSPGESGD</sequence>
<feature type="region of interest" description="Disordered" evidence="2">
    <location>
        <begin position="316"/>
        <end position="356"/>
    </location>
</feature>
<feature type="chain" id="PRO_5015529723" evidence="3">
    <location>
        <begin position="19"/>
        <end position="356"/>
    </location>
</feature>
<name>A0A2S9XD99_9BACT</name>
<dbReference type="SUPFAM" id="SSF48371">
    <property type="entry name" value="ARM repeat"/>
    <property type="match status" value="1"/>
</dbReference>
<feature type="signal peptide" evidence="3">
    <location>
        <begin position="1"/>
        <end position="18"/>
    </location>
</feature>
<evidence type="ECO:0000256" key="3">
    <source>
        <dbReference type="SAM" id="SignalP"/>
    </source>
</evidence>
<feature type="region of interest" description="Disordered" evidence="2">
    <location>
        <begin position="33"/>
        <end position="54"/>
    </location>
</feature>
<feature type="repeat" description="TPR" evidence="1">
    <location>
        <begin position="102"/>
        <end position="135"/>
    </location>
</feature>
<proteinExistence type="predicted"/>
<reference evidence="4 5" key="1">
    <citation type="submission" date="2018-03" db="EMBL/GenBank/DDBJ databases">
        <title>Draft Genome Sequences of the Obligatory Marine Myxobacteria Enhygromyxa salina SWB005.</title>
        <authorList>
            <person name="Poehlein A."/>
            <person name="Moghaddam J.A."/>
            <person name="Harms H."/>
            <person name="Alanjari M."/>
            <person name="Koenig G.M."/>
            <person name="Daniel R."/>
            <person name="Schaeberle T.F."/>
        </authorList>
    </citation>
    <scope>NUCLEOTIDE SEQUENCE [LARGE SCALE GENOMIC DNA]</scope>
    <source>
        <strain evidence="4 5">SWB005</strain>
    </source>
</reference>
<dbReference type="Gene3D" id="1.25.40.10">
    <property type="entry name" value="Tetratricopeptide repeat domain"/>
    <property type="match status" value="1"/>
</dbReference>
<evidence type="ECO:0000313" key="5">
    <source>
        <dbReference type="Proteomes" id="UP000237968"/>
    </source>
</evidence>
<dbReference type="InterPro" id="IPR019734">
    <property type="entry name" value="TPR_rpt"/>
</dbReference>
<dbReference type="PROSITE" id="PS50005">
    <property type="entry name" value="TPR"/>
    <property type="match status" value="1"/>
</dbReference>
<dbReference type="InterPro" id="IPR016024">
    <property type="entry name" value="ARM-type_fold"/>
</dbReference>
<keyword evidence="1" id="KW-0802">TPR repeat</keyword>
<organism evidence="4 5">
    <name type="scientific">Enhygromyxa salina</name>
    <dbReference type="NCBI Taxonomy" id="215803"/>
    <lineage>
        <taxon>Bacteria</taxon>
        <taxon>Pseudomonadati</taxon>
        <taxon>Myxococcota</taxon>
        <taxon>Polyangia</taxon>
        <taxon>Nannocystales</taxon>
        <taxon>Nannocystaceae</taxon>
        <taxon>Enhygromyxa</taxon>
    </lineage>
</organism>
<dbReference type="Proteomes" id="UP000237968">
    <property type="component" value="Unassembled WGS sequence"/>
</dbReference>
<dbReference type="InterPro" id="IPR011990">
    <property type="entry name" value="TPR-like_helical_dom_sf"/>
</dbReference>
<feature type="compositionally biased region" description="Acidic residues" evidence="2">
    <location>
        <begin position="343"/>
        <end position="356"/>
    </location>
</feature>
<evidence type="ECO:0000313" key="4">
    <source>
        <dbReference type="EMBL" id="PRP90827.1"/>
    </source>
</evidence>
<accession>A0A2S9XD99</accession>
<dbReference type="RefSeq" id="WP_146156296.1">
    <property type="nucleotide sequence ID" value="NZ_PVNK01000268.1"/>
</dbReference>
<comment type="caution">
    <text evidence="4">The sequence shown here is derived from an EMBL/GenBank/DDBJ whole genome shotgun (WGS) entry which is preliminary data.</text>
</comment>
<evidence type="ECO:0000256" key="2">
    <source>
        <dbReference type="SAM" id="MobiDB-lite"/>
    </source>
</evidence>
<dbReference type="AlphaFoldDB" id="A0A2S9XD99"/>